<feature type="domain" description="Transposase IS200-like" evidence="1">
    <location>
        <begin position="5"/>
        <end position="120"/>
    </location>
</feature>
<dbReference type="Pfam" id="PF01797">
    <property type="entry name" value="Y1_Tnp"/>
    <property type="match status" value="1"/>
</dbReference>
<dbReference type="InterPro" id="IPR002686">
    <property type="entry name" value="Transposase_17"/>
</dbReference>
<protein>
    <submittedName>
        <fullName evidence="2">Transposase IS200-family protein</fullName>
    </submittedName>
</protein>
<accession>I1X4S9</accession>
<dbReference type="SMART" id="SM01321">
    <property type="entry name" value="Y1_Tnp"/>
    <property type="match status" value="1"/>
</dbReference>
<dbReference type="PANTHER" id="PTHR33360:SF2">
    <property type="entry name" value="TRANSPOSASE FOR INSERTION SEQUENCE ELEMENT IS200"/>
    <property type="match status" value="1"/>
</dbReference>
<dbReference type="PANTHER" id="PTHR33360">
    <property type="entry name" value="TRANSPOSASE FOR INSERTION SEQUENCE ELEMENT IS200"/>
    <property type="match status" value="1"/>
</dbReference>
<evidence type="ECO:0000313" key="2">
    <source>
        <dbReference type="EMBL" id="AFI78504.1"/>
    </source>
</evidence>
<dbReference type="AlphaFoldDB" id="I1X4S9"/>
<name>I1X4S9_9BACT</name>
<dbReference type="NCBIfam" id="NF033573">
    <property type="entry name" value="transpos_IS200"/>
    <property type="match status" value="1"/>
</dbReference>
<evidence type="ECO:0000259" key="1">
    <source>
        <dbReference type="SMART" id="SM01321"/>
    </source>
</evidence>
<dbReference type="GO" id="GO:0003677">
    <property type="term" value="F:DNA binding"/>
    <property type="evidence" value="ECO:0007669"/>
    <property type="project" value="InterPro"/>
</dbReference>
<organism evidence="2">
    <name type="scientific">uncultured bacterium ws156A7</name>
    <dbReference type="NCBI Taxonomy" id="1131828"/>
    <lineage>
        <taxon>Bacteria</taxon>
        <taxon>environmental samples</taxon>
    </lineage>
</organism>
<dbReference type="GO" id="GO:0004803">
    <property type="term" value="F:transposase activity"/>
    <property type="evidence" value="ECO:0007669"/>
    <property type="project" value="InterPro"/>
</dbReference>
<dbReference type="EMBL" id="JQ256783">
    <property type="protein sequence ID" value="AFI78504.1"/>
    <property type="molecule type" value="Genomic_DNA"/>
</dbReference>
<dbReference type="Gene3D" id="3.30.70.1290">
    <property type="entry name" value="Transposase IS200-like"/>
    <property type="match status" value="1"/>
</dbReference>
<sequence length="151" mass="17579">MPQSLVQLYTHLVFSTKYRKPFLKDDGLRENLHAYLAGACKNLESSSLIVGGVEDHVHILCRLSKTISVSVLIRELKRESSKWVKSESPGLTMFQWQNGYGAFSISPSHVEDLKRYIANQVEHHKTETFQDEFRRLCRKYGIEIDERHVWD</sequence>
<proteinExistence type="predicted"/>
<dbReference type="SUPFAM" id="SSF143422">
    <property type="entry name" value="Transposase IS200-like"/>
    <property type="match status" value="1"/>
</dbReference>
<gene>
    <name evidence="2" type="ORF">ws156A7_0025</name>
</gene>
<dbReference type="InterPro" id="IPR036515">
    <property type="entry name" value="Transposase_17_sf"/>
</dbReference>
<dbReference type="GO" id="GO:0006313">
    <property type="term" value="P:DNA transposition"/>
    <property type="evidence" value="ECO:0007669"/>
    <property type="project" value="InterPro"/>
</dbReference>
<reference evidence="2" key="1">
    <citation type="journal article" date="2012" name="ISME J.">
        <title>Roseobacter clade bacteria are abundant in coastal sediments and encode a novel combination of sulfur oxidation genes.</title>
        <authorList>
            <person name="Lenk S."/>
            <person name="Moraru C."/>
            <person name="Hahnke S."/>
            <person name="Arnds J."/>
            <person name="Richter M."/>
            <person name="Kube M."/>
            <person name="Reinhardt R."/>
            <person name="Brinkhoff T."/>
            <person name="Harder J."/>
            <person name="Amann R."/>
            <person name="Mussmann M."/>
        </authorList>
    </citation>
    <scope>NUCLEOTIDE SEQUENCE</scope>
</reference>